<comment type="caution">
    <text evidence="2">The sequence shown here is derived from an EMBL/GenBank/DDBJ whole genome shotgun (WGS) entry which is preliminary data.</text>
</comment>
<dbReference type="InterPro" id="IPR046295">
    <property type="entry name" value="DUF6332"/>
</dbReference>
<dbReference type="Proteomes" id="UP001354931">
    <property type="component" value="Unassembled WGS sequence"/>
</dbReference>
<keyword evidence="1" id="KW-0812">Transmembrane</keyword>
<name>A0ABU6FHF9_9ACTN</name>
<accession>A0ABU6FHF9</accession>
<feature type="transmembrane region" description="Helical" evidence="1">
    <location>
        <begin position="47"/>
        <end position="65"/>
    </location>
</feature>
<keyword evidence="3" id="KW-1185">Reference proteome</keyword>
<reference evidence="2 3" key="1">
    <citation type="submission" date="2022-10" db="EMBL/GenBank/DDBJ databases">
        <authorList>
            <person name="Xie J."/>
            <person name="Shen N."/>
        </authorList>
    </citation>
    <scope>NUCLEOTIDE SEQUENCE [LARGE SCALE GENOMIC DNA]</scope>
    <source>
        <strain evidence="2 3">YIM65594</strain>
    </source>
</reference>
<evidence type="ECO:0000256" key="1">
    <source>
        <dbReference type="SAM" id="Phobius"/>
    </source>
</evidence>
<proteinExistence type="predicted"/>
<dbReference type="EMBL" id="JAOZYC010000194">
    <property type="protein sequence ID" value="MEB8343478.1"/>
    <property type="molecule type" value="Genomic_DNA"/>
</dbReference>
<feature type="transmembrane region" description="Helical" evidence="1">
    <location>
        <begin position="18"/>
        <end position="41"/>
    </location>
</feature>
<keyword evidence="1" id="KW-0472">Membrane</keyword>
<sequence length="75" mass="7914">MGAGRESRVEKDAMTVEIVYALVSGAVIGAVVTLVAVAILTVPLTPYGAALGGLVGVAHIVRVLRRFDRERRLGR</sequence>
<evidence type="ECO:0000313" key="2">
    <source>
        <dbReference type="EMBL" id="MEB8343478.1"/>
    </source>
</evidence>
<dbReference type="RefSeq" id="WP_326023147.1">
    <property type="nucleotide sequence ID" value="NZ_JAOZYC010000194.1"/>
</dbReference>
<dbReference type="Pfam" id="PF19857">
    <property type="entry name" value="DUF6332"/>
    <property type="match status" value="1"/>
</dbReference>
<protein>
    <submittedName>
        <fullName evidence="2">DUF6332 family protein</fullName>
    </submittedName>
</protein>
<gene>
    <name evidence="2" type="ORF">OKJ99_38910</name>
</gene>
<keyword evidence="1" id="KW-1133">Transmembrane helix</keyword>
<evidence type="ECO:0000313" key="3">
    <source>
        <dbReference type="Proteomes" id="UP001354931"/>
    </source>
</evidence>
<organism evidence="2 3">
    <name type="scientific">Streptomyces endophyticus</name>
    <dbReference type="NCBI Taxonomy" id="714166"/>
    <lineage>
        <taxon>Bacteria</taxon>
        <taxon>Bacillati</taxon>
        <taxon>Actinomycetota</taxon>
        <taxon>Actinomycetes</taxon>
        <taxon>Kitasatosporales</taxon>
        <taxon>Streptomycetaceae</taxon>
        <taxon>Streptomyces</taxon>
    </lineage>
</organism>